<keyword evidence="2" id="KW-1185">Reference proteome</keyword>
<sequence length="98" mass="10905">MKHAFVRRDADGFDVDAELIGDGLGLPAERVVALLREGAITSRVERGEGEDAGRWRLTFYHESARFRIVVEDETGRVLTRSRVDLGDGPLSPDVLRRG</sequence>
<accession>A0A917Q4R3</accession>
<dbReference type="InterPro" id="IPR045389">
    <property type="entry name" value="DUF6522"/>
</dbReference>
<protein>
    <submittedName>
        <fullName evidence="1">Uncharacterized protein</fullName>
    </submittedName>
</protein>
<dbReference type="Proteomes" id="UP000600449">
    <property type="component" value="Unassembled WGS sequence"/>
</dbReference>
<evidence type="ECO:0000313" key="1">
    <source>
        <dbReference type="EMBL" id="GGK23231.1"/>
    </source>
</evidence>
<comment type="caution">
    <text evidence="1">The sequence shown here is derived from an EMBL/GenBank/DDBJ whole genome shotgun (WGS) entry which is preliminary data.</text>
</comment>
<proteinExistence type="predicted"/>
<gene>
    <name evidence="1" type="ORF">GCM10011322_07480</name>
</gene>
<dbReference type="EMBL" id="BMMF01000002">
    <property type="protein sequence ID" value="GGK23231.1"/>
    <property type="molecule type" value="Genomic_DNA"/>
</dbReference>
<dbReference type="Pfam" id="PF20132">
    <property type="entry name" value="DUF6522"/>
    <property type="match status" value="1"/>
</dbReference>
<reference evidence="1 2" key="1">
    <citation type="journal article" date="2014" name="Int. J. Syst. Evol. Microbiol.">
        <title>Complete genome sequence of Corynebacterium casei LMG S-19264T (=DSM 44701T), isolated from a smear-ripened cheese.</title>
        <authorList>
            <consortium name="US DOE Joint Genome Institute (JGI-PGF)"/>
            <person name="Walter F."/>
            <person name="Albersmeier A."/>
            <person name="Kalinowski J."/>
            <person name="Ruckert C."/>
        </authorList>
    </citation>
    <scope>NUCLEOTIDE SEQUENCE [LARGE SCALE GENOMIC DNA]</scope>
    <source>
        <strain evidence="1 2">CGMCC 1.9161</strain>
    </source>
</reference>
<evidence type="ECO:0000313" key="2">
    <source>
        <dbReference type="Proteomes" id="UP000600449"/>
    </source>
</evidence>
<name>A0A917Q4R3_9HYPH</name>
<organism evidence="1 2">
    <name type="scientific">Salinarimonas ramus</name>
    <dbReference type="NCBI Taxonomy" id="690164"/>
    <lineage>
        <taxon>Bacteria</taxon>
        <taxon>Pseudomonadati</taxon>
        <taxon>Pseudomonadota</taxon>
        <taxon>Alphaproteobacteria</taxon>
        <taxon>Hyphomicrobiales</taxon>
        <taxon>Salinarimonadaceae</taxon>
        <taxon>Salinarimonas</taxon>
    </lineage>
</organism>
<dbReference type="AlphaFoldDB" id="A0A917Q4R3"/>
<dbReference type="RefSeq" id="WP_188909716.1">
    <property type="nucleotide sequence ID" value="NZ_BMMF01000002.1"/>
</dbReference>